<sequence length="473" mass="50742">MADSELLLTIPELVDAVDGTCLCNFSPVNGFSSVATDSRKVVTGSLFVPLIGEFQDGHTYITRALEAGASVVLVDSAHSDGCASVFSSLGKQYGACIVSVEHTLAALQRAAAAYVAKFPGLLKIAVTGSSGKTTTKELLGSIFSVTRKVVMNEGNLNSETGLPLSVFKIKSEHQVGVFEMGMNRRGEIFEIASVLNPSLALITNIGTAHIGILGTQDAIAEEKKAVFSNFSSDSVGFIPEDDGYANFLSAIPQGRVELFGFQTTPGFQGFRDNGIDGCIIRYEGLDISFPLPGIYNLKNALGAISLSRYAGVSPKDIQKGLEQVKPLFGRAEIYHGDVTVMLDCYNANPDSMESAVSFCRDVSWSGRKVFVLGSMLELGEDSFKEHRKICSLVSQSGIDSVYFFGSEIIAAAQSVEWSNISCVCCSSIDDLSAALAQDIRFGDLVLIKGSRGMELERVFPVIMHQHKTEPVDE</sequence>
<keyword evidence="8 10" id="KW-0131">Cell cycle</keyword>
<dbReference type="PANTHER" id="PTHR43024">
    <property type="entry name" value="UDP-N-ACETYLMURAMOYL-TRIPEPTIDE--D-ALANYL-D-ALANINE LIGASE"/>
    <property type="match status" value="1"/>
</dbReference>
<evidence type="ECO:0000313" key="15">
    <source>
        <dbReference type="EMBL" id="MCD1653255.1"/>
    </source>
</evidence>
<dbReference type="Gene3D" id="3.90.190.20">
    <property type="entry name" value="Mur ligase, C-terminal domain"/>
    <property type="match status" value="1"/>
</dbReference>
<gene>
    <name evidence="10 15" type="primary">murF</name>
    <name evidence="15" type="ORF">K7J14_00850</name>
</gene>
<dbReference type="SUPFAM" id="SSF53623">
    <property type="entry name" value="MurD-like peptide ligases, catalytic domain"/>
    <property type="match status" value="1"/>
</dbReference>
<dbReference type="Pfam" id="PF08245">
    <property type="entry name" value="Mur_ligase_M"/>
    <property type="match status" value="1"/>
</dbReference>
<comment type="similarity">
    <text evidence="10">Belongs to the MurCDEF family. MurF subfamily.</text>
</comment>
<dbReference type="HAMAP" id="MF_02019">
    <property type="entry name" value="MurF"/>
    <property type="match status" value="1"/>
</dbReference>
<dbReference type="AlphaFoldDB" id="A0AAE3EER1"/>
<evidence type="ECO:0000313" key="16">
    <source>
        <dbReference type="Proteomes" id="UP001198163"/>
    </source>
</evidence>
<dbReference type="Pfam" id="PF01225">
    <property type="entry name" value="Mur_ligase"/>
    <property type="match status" value="1"/>
</dbReference>
<evidence type="ECO:0000259" key="13">
    <source>
        <dbReference type="Pfam" id="PF02875"/>
    </source>
</evidence>
<dbReference type="GO" id="GO:0071555">
    <property type="term" value="P:cell wall organization"/>
    <property type="evidence" value="ECO:0007669"/>
    <property type="project" value="UniProtKB-KW"/>
</dbReference>
<evidence type="ECO:0000256" key="2">
    <source>
        <dbReference type="ARBA" id="ARBA00022598"/>
    </source>
</evidence>
<dbReference type="GO" id="GO:0051301">
    <property type="term" value="P:cell division"/>
    <property type="evidence" value="ECO:0007669"/>
    <property type="project" value="UniProtKB-KW"/>
</dbReference>
<dbReference type="NCBIfam" id="TIGR01143">
    <property type="entry name" value="murF"/>
    <property type="match status" value="1"/>
</dbReference>
<dbReference type="GO" id="GO:0005737">
    <property type="term" value="C:cytoplasm"/>
    <property type="evidence" value="ECO:0007669"/>
    <property type="project" value="UniProtKB-SubCell"/>
</dbReference>
<dbReference type="InterPro" id="IPR036565">
    <property type="entry name" value="Mur-like_cat_sf"/>
</dbReference>
<protein>
    <recommendedName>
        <fullName evidence="10 11">UDP-N-acetylmuramoyl-tripeptide--D-alanyl-D-alanine ligase</fullName>
        <ecNumber evidence="10 11">6.3.2.10</ecNumber>
    </recommendedName>
    <alternativeName>
        <fullName evidence="10">D-alanyl-D-alanine-adding enzyme</fullName>
    </alternativeName>
</protein>
<evidence type="ECO:0000256" key="8">
    <source>
        <dbReference type="ARBA" id="ARBA00023306"/>
    </source>
</evidence>
<comment type="subcellular location">
    <subcellularLocation>
        <location evidence="10 11">Cytoplasm</location>
    </subcellularLocation>
</comment>
<keyword evidence="3 10" id="KW-0132">Cell division</keyword>
<evidence type="ECO:0000256" key="3">
    <source>
        <dbReference type="ARBA" id="ARBA00022618"/>
    </source>
</evidence>
<evidence type="ECO:0000256" key="1">
    <source>
        <dbReference type="ARBA" id="ARBA00022490"/>
    </source>
</evidence>
<dbReference type="GO" id="GO:0009252">
    <property type="term" value="P:peptidoglycan biosynthetic process"/>
    <property type="evidence" value="ECO:0007669"/>
    <property type="project" value="UniProtKB-UniRule"/>
</dbReference>
<evidence type="ECO:0000256" key="10">
    <source>
        <dbReference type="HAMAP-Rule" id="MF_02019"/>
    </source>
</evidence>
<dbReference type="InterPro" id="IPR051046">
    <property type="entry name" value="MurCDEF_CellWall_CoF430Synth"/>
</dbReference>
<keyword evidence="2 10" id="KW-0436">Ligase</keyword>
<comment type="function">
    <text evidence="10 11">Involved in cell wall formation. Catalyzes the final step in the synthesis of UDP-N-acetylmuramoyl-pentapeptide, the precursor of murein.</text>
</comment>
<dbReference type="EC" id="6.3.2.10" evidence="10 11"/>
<evidence type="ECO:0000256" key="7">
    <source>
        <dbReference type="ARBA" id="ARBA00022984"/>
    </source>
</evidence>
<dbReference type="InterPro" id="IPR036615">
    <property type="entry name" value="Mur_ligase_C_dom_sf"/>
</dbReference>
<evidence type="ECO:0000256" key="4">
    <source>
        <dbReference type="ARBA" id="ARBA00022741"/>
    </source>
</evidence>
<evidence type="ECO:0000259" key="12">
    <source>
        <dbReference type="Pfam" id="PF01225"/>
    </source>
</evidence>
<dbReference type="GO" id="GO:0005524">
    <property type="term" value="F:ATP binding"/>
    <property type="evidence" value="ECO:0007669"/>
    <property type="project" value="UniProtKB-UniRule"/>
</dbReference>
<dbReference type="GO" id="GO:0047480">
    <property type="term" value="F:UDP-N-acetylmuramoyl-tripeptide-D-alanyl-D-alanine ligase activity"/>
    <property type="evidence" value="ECO:0007669"/>
    <property type="project" value="UniProtKB-UniRule"/>
</dbReference>
<dbReference type="Gene3D" id="3.40.1390.10">
    <property type="entry name" value="MurE/MurF, N-terminal domain"/>
    <property type="match status" value="1"/>
</dbReference>
<evidence type="ECO:0000256" key="9">
    <source>
        <dbReference type="ARBA" id="ARBA00023316"/>
    </source>
</evidence>
<keyword evidence="16" id="KW-1185">Reference proteome</keyword>
<feature type="domain" description="Mur ligase central" evidence="14">
    <location>
        <begin position="126"/>
        <end position="305"/>
    </location>
</feature>
<dbReference type="SUPFAM" id="SSF63418">
    <property type="entry name" value="MurE/MurF N-terminal domain"/>
    <property type="match status" value="1"/>
</dbReference>
<evidence type="ECO:0000256" key="6">
    <source>
        <dbReference type="ARBA" id="ARBA00022960"/>
    </source>
</evidence>
<keyword evidence="4 10" id="KW-0547">Nucleotide-binding</keyword>
<dbReference type="Gene3D" id="3.40.1190.10">
    <property type="entry name" value="Mur-like, catalytic domain"/>
    <property type="match status" value="1"/>
</dbReference>
<dbReference type="SUPFAM" id="SSF53244">
    <property type="entry name" value="MurD-like peptide ligases, peptide-binding domain"/>
    <property type="match status" value="1"/>
</dbReference>
<comment type="catalytic activity">
    <reaction evidence="10 11">
        <text>D-alanyl-D-alanine + UDP-N-acetyl-alpha-D-muramoyl-L-alanyl-gamma-D-glutamyl-meso-2,6-diaminopimelate + ATP = UDP-N-acetyl-alpha-D-muramoyl-L-alanyl-gamma-D-glutamyl-meso-2,6-diaminopimeloyl-D-alanyl-D-alanine + ADP + phosphate + H(+)</text>
        <dbReference type="Rhea" id="RHEA:28374"/>
        <dbReference type="ChEBI" id="CHEBI:15378"/>
        <dbReference type="ChEBI" id="CHEBI:30616"/>
        <dbReference type="ChEBI" id="CHEBI:43474"/>
        <dbReference type="ChEBI" id="CHEBI:57822"/>
        <dbReference type="ChEBI" id="CHEBI:61386"/>
        <dbReference type="ChEBI" id="CHEBI:83905"/>
        <dbReference type="ChEBI" id="CHEBI:456216"/>
        <dbReference type="EC" id="6.3.2.10"/>
    </reaction>
</comment>
<feature type="domain" description="Mur ligase N-terminal catalytic" evidence="12">
    <location>
        <begin position="33"/>
        <end position="114"/>
    </location>
</feature>
<dbReference type="GO" id="GO:0008360">
    <property type="term" value="P:regulation of cell shape"/>
    <property type="evidence" value="ECO:0007669"/>
    <property type="project" value="UniProtKB-KW"/>
</dbReference>
<dbReference type="InterPro" id="IPR004101">
    <property type="entry name" value="Mur_ligase_C"/>
</dbReference>
<feature type="domain" description="Mur ligase C-terminal" evidence="13">
    <location>
        <begin position="329"/>
        <end position="451"/>
    </location>
</feature>
<keyword evidence="1 10" id="KW-0963">Cytoplasm</keyword>
<evidence type="ECO:0000256" key="5">
    <source>
        <dbReference type="ARBA" id="ARBA00022840"/>
    </source>
</evidence>
<dbReference type="Pfam" id="PF02875">
    <property type="entry name" value="Mur_ligase_C"/>
    <property type="match status" value="1"/>
</dbReference>
<accession>A0AAE3EER1</accession>
<keyword evidence="9 10" id="KW-0961">Cell wall biogenesis/degradation</keyword>
<evidence type="ECO:0000259" key="14">
    <source>
        <dbReference type="Pfam" id="PF08245"/>
    </source>
</evidence>
<dbReference type="Proteomes" id="UP001198163">
    <property type="component" value="Unassembled WGS sequence"/>
</dbReference>
<comment type="pathway">
    <text evidence="10 11">Cell wall biogenesis; peptidoglycan biosynthesis.</text>
</comment>
<dbReference type="InterPro" id="IPR013221">
    <property type="entry name" value="Mur_ligase_cen"/>
</dbReference>
<comment type="caution">
    <text evidence="15">The sequence shown here is derived from an EMBL/GenBank/DDBJ whole genome shotgun (WGS) entry which is preliminary data.</text>
</comment>
<dbReference type="InterPro" id="IPR000713">
    <property type="entry name" value="Mur_ligase_N"/>
</dbReference>
<dbReference type="EMBL" id="JAINWA010000001">
    <property type="protein sequence ID" value="MCD1653255.1"/>
    <property type="molecule type" value="Genomic_DNA"/>
</dbReference>
<name>A0AAE3EER1_9SPIR</name>
<reference evidence="15" key="1">
    <citation type="submission" date="2021-08" db="EMBL/GenBank/DDBJ databases">
        <title>Comparative analyses of Brucepasteria parasyntrophica and Teretinema zuelzerae.</title>
        <authorList>
            <person name="Song Y."/>
            <person name="Brune A."/>
        </authorList>
    </citation>
    <scope>NUCLEOTIDE SEQUENCE</scope>
    <source>
        <strain evidence="15">DSM 1903</strain>
    </source>
</reference>
<dbReference type="InterPro" id="IPR005863">
    <property type="entry name" value="UDP-N-AcMur_synth"/>
</dbReference>
<organism evidence="15 16">
    <name type="scientific">Teretinema zuelzerae</name>
    <dbReference type="NCBI Taxonomy" id="156"/>
    <lineage>
        <taxon>Bacteria</taxon>
        <taxon>Pseudomonadati</taxon>
        <taxon>Spirochaetota</taxon>
        <taxon>Spirochaetia</taxon>
        <taxon>Spirochaetales</taxon>
        <taxon>Treponemataceae</taxon>
        <taxon>Teretinema</taxon>
    </lineage>
</organism>
<evidence type="ECO:0000256" key="11">
    <source>
        <dbReference type="RuleBase" id="RU004136"/>
    </source>
</evidence>
<keyword evidence="5 10" id="KW-0067">ATP-binding</keyword>
<dbReference type="InterPro" id="IPR035911">
    <property type="entry name" value="MurE/MurF_N"/>
</dbReference>
<keyword evidence="7 10" id="KW-0573">Peptidoglycan synthesis</keyword>
<dbReference type="PANTHER" id="PTHR43024:SF1">
    <property type="entry name" value="UDP-N-ACETYLMURAMOYL-TRIPEPTIDE--D-ALANYL-D-ALANINE LIGASE"/>
    <property type="match status" value="1"/>
</dbReference>
<dbReference type="RefSeq" id="WP_230752170.1">
    <property type="nucleotide sequence ID" value="NZ_JAINWA010000001.1"/>
</dbReference>
<proteinExistence type="inferred from homology"/>
<keyword evidence="6 10" id="KW-0133">Cell shape</keyword>
<feature type="binding site" evidence="10">
    <location>
        <begin position="128"/>
        <end position="134"/>
    </location>
    <ligand>
        <name>ATP</name>
        <dbReference type="ChEBI" id="CHEBI:30616"/>
    </ligand>
</feature>